<comment type="caution">
    <text evidence="3">Lacks conserved residue(s) required for the propagation of feature annotation.</text>
</comment>
<name>A0AAV6WBT7_9LAMI</name>
<protein>
    <submittedName>
        <fullName evidence="4">Uncharacterized protein</fullName>
    </submittedName>
</protein>
<evidence type="ECO:0000256" key="1">
    <source>
        <dbReference type="ARBA" id="ARBA00023015"/>
    </source>
</evidence>
<dbReference type="Proteomes" id="UP000826271">
    <property type="component" value="Unassembled WGS sequence"/>
</dbReference>
<evidence type="ECO:0000313" key="5">
    <source>
        <dbReference type="Proteomes" id="UP000826271"/>
    </source>
</evidence>
<keyword evidence="2" id="KW-0804">Transcription</keyword>
<organism evidence="4 5">
    <name type="scientific">Buddleja alternifolia</name>
    <dbReference type="NCBI Taxonomy" id="168488"/>
    <lineage>
        <taxon>Eukaryota</taxon>
        <taxon>Viridiplantae</taxon>
        <taxon>Streptophyta</taxon>
        <taxon>Embryophyta</taxon>
        <taxon>Tracheophyta</taxon>
        <taxon>Spermatophyta</taxon>
        <taxon>Magnoliopsida</taxon>
        <taxon>eudicotyledons</taxon>
        <taxon>Gunneridae</taxon>
        <taxon>Pentapetalae</taxon>
        <taxon>asterids</taxon>
        <taxon>lamiids</taxon>
        <taxon>Lamiales</taxon>
        <taxon>Scrophulariaceae</taxon>
        <taxon>Buddlejeae</taxon>
        <taxon>Buddleja</taxon>
    </lineage>
</organism>
<reference evidence="4" key="1">
    <citation type="submission" date="2019-10" db="EMBL/GenBank/DDBJ databases">
        <authorList>
            <person name="Zhang R."/>
            <person name="Pan Y."/>
            <person name="Wang J."/>
            <person name="Ma R."/>
            <person name="Yu S."/>
        </authorList>
    </citation>
    <scope>NUCLEOTIDE SEQUENCE</scope>
    <source>
        <strain evidence="4">LA-IB0</strain>
        <tissue evidence="4">Leaf</tissue>
    </source>
</reference>
<dbReference type="AlphaFoldDB" id="A0AAV6WBT7"/>
<proteinExistence type="inferred from homology"/>
<feature type="region of interest" description="SAW" evidence="3">
    <location>
        <begin position="331"/>
        <end position="382"/>
    </location>
</feature>
<dbReference type="EMBL" id="WHWC01000018">
    <property type="protein sequence ID" value="KAG8364847.1"/>
    <property type="molecule type" value="Genomic_DNA"/>
</dbReference>
<evidence type="ECO:0000256" key="2">
    <source>
        <dbReference type="ARBA" id="ARBA00023163"/>
    </source>
</evidence>
<comment type="caution">
    <text evidence="4">The sequence shown here is derived from an EMBL/GenBank/DDBJ whole genome shotgun (WGS) entry which is preliminary data.</text>
</comment>
<evidence type="ECO:0000256" key="3">
    <source>
        <dbReference type="PROSITE-ProRule" id="PRU01191"/>
    </source>
</evidence>
<comment type="similarity">
    <text evidence="3">Belongs to the GRAS family.</text>
</comment>
<dbReference type="Pfam" id="PF03514">
    <property type="entry name" value="GRAS"/>
    <property type="match status" value="2"/>
</dbReference>
<dbReference type="PANTHER" id="PTHR31636">
    <property type="entry name" value="OSJNBA0084A10.13 PROTEIN-RELATED"/>
    <property type="match status" value="1"/>
</dbReference>
<evidence type="ECO:0000313" key="4">
    <source>
        <dbReference type="EMBL" id="KAG8364847.1"/>
    </source>
</evidence>
<dbReference type="PROSITE" id="PS50985">
    <property type="entry name" value="GRAS"/>
    <property type="match status" value="1"/>
</dbReference>
<keyword evidence="1" id="KW-0805">Transcription regulation</keyword>
<feature type="short sequence motif" description="VHIID" evidence="3">
    <location>
        <begin position="188"/>
        <end position="192"/>
    </location>
</feature>
<accession>A0AAV6WBT7</accession>
<gene>
    <name evidence="4" type="ORF">BUALT_Bualt18G0041100</name>
</gene>
<keyword evidence="5" id="KW-1185">Reference proteome</keyword>
<sequence length="382" mass="43017">MEPESSSSKKNNIISERISYLADEPKKEKPCIPIASFELLNKYGSQLKLFRTCKTTNKLIAPDQSSNSSRHRPVLSAETISEIARIKLSKKQSSLHDSEKAAAPADGLSLTPLKKVVHYFFEALQEKIAIDKGHNVDLNRTPVINVMKSPKVVQNDKIEVEVVLPFCQITAFVASQVILDSVGSAKRIHIIDFGIGSGSHWTIVMHDIASRQNFPFELLRITAVGTSKDMLEKTGRWLSSFAESIGLPFSFKIRLDVITGVIVDGLDPCLMVVAEVEADTNTSIFLHRFYAALFYSSAIFDCLETCTQPDSHFRKTTEEVYLQNGIRDIITSETGERISCYEKIDFWRNFFSRFGLVEMELSYSCLYQASFLVKRWSSCTIK</sequence>
<dbReference type="InterPro" id="IPR005202">
    <property type="entry name" value="TF_GRAS"/>
</dbReference>